<evidence type="ECO:0000256" key="2">
    <source>
        <dbReference type="ARBA" id="ARBA00022536"/>
    </source>
</evidence>
<dbReference type="GO" id="GO:0016301">
    <property type="term" value="F:kinase activity"/>
    <property type="evidence" value="ECO:0007669"/>
    <property type="project" value="UniProtKB-KW"/>
</dbReference>
<dbReference type="GO" id="GO:0030247">
    <property type="term" value="F:polysaccharide binding"/>
    <property type="evidence" value="ECO:0007669"/>
    <property type="project" value="InterPro"/>
</dbReference>
<feature type="domain" description="EGF-like" evidence="8">
    <location>
        <begin position="236"/>
        <end position="283"/>
    </location>
</feature>
<sequence length="408" mass="44419">MHFQILQALVVLLTSLGAASAQNSPHCETSCGNVTITYPFGSGVGCYYSPDFLVTCDRSLGEPRPLFKKSNIPITNMLTNTSEMEIMHFVASDCYDRFGRYLANESFTSTLTLTNFRVSTKNRFVAIGCDTYAFITKKIGNESESTGCSSICGRNSHITNGSCSGVGCCQVEIPEGMSSFNLSAKSYNNHTNIADLNPCSYAFLINEEKFNFTSDYLVVSKTAKKAMPMLLDWAIGMDTCDVAKSNTSFLCKGNSECDLDYGGPGYRCRCKKGFEGNPYVSCTNSVGVLDMEIWCYFWTGKDINECDLVHDCEHYCIDTEGSYGCSCQEGYLGDGWKNGTGCTAKPGDQLLVIKIAICASTAIATDDYEYTDGATGSSRTFDSMSKQPILPIARGSSCSGDYIVGMVF</sequence>
<keyword evidence="2 6" id="KW-0245">EGF-like domain</keyword>
<dbReference type="InterPro" id="IPR001881">
    <property type="entry name" value="EGF-like_Ca-bd_dom"/>
</dbReference>
<evidence type="ECO:0000256" key="7">
    <source>
        <dbReference type="SAM" id="SignalP"/>
    </source>
</evidence>
<feature type="signal peptide" evidence="7">
    <location>
        <begin position="1"/>
        <end position="21"/>
    </location>
</feature>
<comment type="subcellular location">
    <subcellularLocation>
        <location evidence="1">Membrane</location>
        <topology evidence="1">Single-pass membrane protein</topology>
    </subcellularLocation>
</comment>
<dbReference type="Gene3D" id="2.10.25.10">
    <property type="entry name" value="Laminin"/>
    <property type="match status" value="1"/>
</dbReference>
<name>A0A2U1QB00_ARTAN</name>
<evidence type="ECO:0000256" key="4">
    <source>
        <dbReference type="ARBA" id="ARBA00022737"/>
    </source>
</evidence>
<comment type="caution">
    <text evidence="9">The sequence shown here is derived from an EMBL/GenBank/DDBJ whole genome shotgun (WGS) entry which is preliminary data.</text>
</comment>
<evidence type="ECO:0000256" key="5">
    <source>
        <dbReference type="ARBA" id="ARBA00023157"/>
    </source>
</evidence>
<dbReference type="CDD" id="cd00054">
    <property type="entry name" value="EGF_CA"/>
    <property type="match status" value="1"/>
</dbReference>
<dbReference type="SUPFAM" id="SSF57196">
    <property type="entry name" value="EGF/Laminin"/>
    <property type="match status" value="1"/>
</dbReference>
<keyword evidence="9" id="KW-0418">Kinase</keyword>
<evidence type="ECO:0000256" key="6">
    <source>
        <dbReference type="PROSITE-ProRule" id="PRU00076"/>
    </source>
</evidence>
<comment type="caution">
    <text evidence="6">Lacks conserved residue(s) required for the propagation of feature annotation.</text>
</comment>
<dbReference type="InterPro" id="IPR000742">
    <property type="entry name" value="EGF"/>
</dbReference>
<reference evidence="9 10" key="1">
    <citation type="journal article" date="2018" name="Mol. Plant">
        <title>The genome of Artemisia annua provides insight into the evolution of Asteraceae family and artemisinin biosynthesis.</title>
        <authorList>
            <person name="Shen Q."/>
            <person name="Zhang L."/>
            <person name="Liao Z."/>
            <person name="Wang S."/>
            <person name="Yan T."/>
            <person name="Shi P."/>
            <person name="Liu M."/>
            <person name="Fu X."/>
            <person name="Pan Q."/>
            <person name="Wang Y."/>
            <person name="Lv Z."/>
            <person name="Lu X."/>
            <person name="Zhang F."/>
            <person name="Jiang W."/>
            <person name="Ma Y."/>
            <person name="Chen M."/>
            <person name="Hao X."/>
            <person name="Li L."/>
            <person name="Tang Y."/>
            <person name="Lv G."/>
            <person name="Zhou Y."/>
            <person name="Sun X."/>
            <person name="Brodelius P.E."/>
            <person name="Rose J.K.C."/>
            <person name="Tang K."/>
        </authorList>
    </citation>
    <scope>NUCLEOTIDE SEQUENCE [LARGE SCALE GENOMIC DNA]</scope>
    <source>
        <strain evidence="10">cv. Huhao1</strain>
        <tissue evidence="9">Leaf</tissue>
    </source>
</reference>
<protein>
    <submittedName>
        <fullName evidence="9">Serine/threonine-protein kinase, active site protein</fullName>
    </submittedName>
</protein>
<dbReference type="EMBL" id="PKPP01000261">
    <property type="protein sequence ID" value="PWA95163.1"/>
    <property type="molecule type" value="Genomic_DNA"/>
</dbReference>
<dbReference type="STRING" id="35608.A0A2U1QB00"/>
<dbReference type="OrthoDB" id="4062651at2759"/>
<dbReference type="InterPro" id="IPR000152">
    <property type="entry name" value="EGF-type_Asp/Asn_hydroxyl_site"/>
</dbReference>
<dbReference type="InterPro" id="IPR025287">
    <property type="entry name" value="WAK_GUB"/>
</dbReference>
<keyword evidence="9" id="KW-0808">Transferase</keyword>
<dbReference type="Proteomes" id="UP000245207">
    <property type="component" value="Unassembled WGS sequence"/>
</dbReference>
<dbReference type="SMART" id="SM00181">
    <property type="entry name" value="EGF"/>
    <property type="match status" value="2"/>
</dbReference>
<proteinExistence type="predicted"/>
<keyword evidence="10" id="KW-1185">Reference proteome</keyword>
<feature type="chain" id="PRO_5015630834" evidence="7">
    <location>
        <begin position="22"/>
        <end position="408"/>
    </location>
</feature>
<evidence type="ECO:0000313" key="10">
    <source>
        <dbReference type="Proteomes" id="UP000245207"/>
    </source>
</evidence>
<evidence type="ECO:0000256" key="1">
    <source>
        <dbReference type="ARBA" id="ARBA00004167"/>
    </source>
</evidence>
<accession>A0A2U1QB00</accession>
<dbReference type="GO" id="GO:0016020">
    <property type="term" value="C:membrane"/>
    <property type="evidence" value="ECO:0007669"/>
    <property type="project" value="UniProtKB-SubCell"/>
</dbReference>
<dbReference type="InterPro" id="IPR018097">
    <property type="entry name" value="EGF_Ca-bd_CS"/>
</dbReference>
<keyword evidence="5 6" id="KW-1015">Disulfide bond</keyword>
<feature type="disulfide bond" evidence="6">
    <location>
        <begin position="306"/>
        <end position="316"/>
    </location>
</feature>
<keyword evidence="3 7" id="KW-0732">Signal</keyword>
<evidence type="ECO:0000259" key="8">
    <source>
        <dbReference type="PROSITE" id="PS50026"/>
    </source>
</evidence>
<dbReference type="PANTHER" id="PTHR33491">
    <property type="entry name" value="OSJNBA0016N04.9 PROTEIN"/>
    <property type="match status" value="1"/>
</dbReference>
<dbReference type="AlphaFoldDB" id="A0A2U1QB00"/>
<dbReference type="PROSITE" id="PS00010">
    <property type="entry name" value="ASX_HYDROXYL"/>
    <property type="match status" value="1"/>
</dbReference>
<evidence type="ECO:0000313" key="9">
    <source>
        <dbReference type="EMBL" id="PWA95163.1"/>
    </source>
</evidence>
<dbReference type="GO" id="GO:0005509">
    <property type="term" value="F:calcium ion binding"/>
    <property type="evidence" value="ECO:0007669"/>
    <property type="project" value="InterPro"/>
</dbReference>
<evidence type="ECO:0000256" key="3">
    <source>
        <dbReference type="ARBA" id="ARBA00022729"/>
    </source>
</evidence>
<dbReference type="FunFam" id="2.10.25.10:FF:000038">
    <property type="entry name" value="Fibrillin 2"/>
    <property type="match status" value="1"/>
</dbReference>
<organism evidence="9 10">
    <name type="scientific">Artemisia annua</name>
    <name type="common">Sweet wormwood</name>
    <dbReference type="NCBI Taxonomy" id="35608"/>
    <lineage>
        <taxon>Eukaryota</taxon>
        <taxon>Viridiplantae</taxon>
        <taxon>Streptophyta</taxon>
        <taxon>Embryophyta</taxon>
        <taxon>Tracheophyta</taxon>
        <taxon>Spermatophyta</taxon>
        <taxon>Magnoliopsida</taxon>
        <taxon>eudicotyledons</taxon>
        <taxon>Gunneridae</taxon>
        <taxon>Pentapetalae</taxon>
        <taxon>asterids</taxon>
        <taxon>campanulids</taxon>
        <taxon>Asterales</taxon>
        <taxon>Asteraceae</taxon>
        <taxon>Asteroideae</taxon>
        <taxon>Anthemideae</taxon>
        <taxon>Artemisiinae</taxon>
        <taxon>Artemisia</taxon>
    </lineage>
</organism>
<dbReference type="SMART" id="SM00179">
    <property type="entry name" value="EGF_CA"/>
    <property type="match status" value="1"/>
</dbReference>
<dbReference type="PROSITE" id="PS50026">
    <property type="entry name" value="EGF_3"/>
    <property type="match status" value="2"/>
</dbReference>
<dbReference type="Pfam" id="PF13947">
    <property type="entry name" value="GUB_WAK_bind"/>
    <property type="match status" value="1"/>
</dbReference>
<keyword evidence="4" id="KW-0677">Repeat</keyword>
<dbReference type="PROSITE" id="PS01186">
    <property type="entry name" value="EGF_2"/>
    <property type="match status" value="1"/>
</dbReference>
<feature type="disulfide bond" evidence="6">
    <location>
        <begin position="251"/>
        <end position="268"/>
    </location>
</feature>
<gene>
    <name evidence="9" type="ORF">CTI12_AA054100</name>
</gene>
<feature type="domain" description="EGF-like" evidence="8">
    <location>
        <begin position="302"/>
        <end position="334"/>
    </location>
</feature>
<dbReference type="PROSITE" id="PS01187">
    <property type="entry name" value="EGF_CA"/>
    <property type="match status" value="1"/>
</dbReference>